<proteinExistence type="predicted"/>
<evidence type="ECO:0000313" key="2">
    <source>
        <dbReference type="EMBL" id="KAJ7676442.1"/>
    </source>
</evidence>
<gene>
    <name evidence="2" type="ORF">B0H17DRAFT_1207288</name>
</gene>
<reference evidence="2" key="1">
    <citation type="submission" date="2023-03" db="EMBL/GenBank/DDBJ databases">
        <title>Massive genome expansion in bonnet fungi (Mycena s.s.) driven by repeated elements and novel gene families across ecological guilds.</title>
        <authorList>
            <consortium name="Lawrence Berkeley National Laboratory"/>
            <person name="Harder C.B."/>
            <person name="Miyauchi S."/>
            <person name="Viragh M."/>
            <person name="Kuo A."/>
            <person name="Thoen E."/>
            <person name="Andreopoulos B."/>
            <person name="Lu D."/>
            <person name="Skrede I."/>
            <person name="Drula E."/>
            <person name="Henrissat B."/>
            <person name="Morin E."/>
            <person name="Kohler A."/>
            <person name="Barry K."/>
            <person name="LaButti K."/>
            <person name="Morin E."/>
            <person name="Salamov A."/>
            <person name="Lipzen A."/>
            <person name="Mereny Z."/>
            <person name="Hegedus B."/>
            <person name="Baldrian P."/>
            <person name="Stursova M."/>
            <person name="Weitz H."/>
            <person name="Taylor A."/>
            <person name="Grigoriev I.V."/>
            <person name="Nagy L.G."/>
            <person name="Martin F."/>
            <person name="Kauserud H."/>
        </authorList>
    </citation>
    <scope>NUCLEOTIDE SEQUENCE</scope>
    <source>
        <strain evidence="2">CBHHK067</strain>
    </source>
</reference>
<evidence type="ECO:0000313" key="3">
    <source>
        <dbReference type="Proteomes" id="UP001221757"/>
    </source>
</evidence>
<dbReference type="AlphaFoldDB" id="A0AAD7D351"/>
<dbReference type="EMBL" id="JARKIE010000142">
    <property type="protein sequence ID" value="KAJ7676442.1"/>
    <property type="molecule type" value="Genomic_DNA"/>
</dbReference>
<comment type="caution">
    <text evidence="2">The sequence shown here is derived from an EMBL/GenBank/DDBJ whole genome shotgun (WGS) entry which is preliminary data.</text>
</comment>
<sequence length="72" mass="8227">MATPAALRRCRRPPPLPSAAALRRHRRHRRLRRMHPELLVAYSVNRLIFTPHIIAFAASTAGLQTSIFFSPE</sequence>
<organism evidence="2 3">
    <name type="scientific">Mycena rosella</name>
    <name type="common">Pink bonnet</name>
    <name type="synonym">Agaricus rosellus</name>
    <dbReference type="NCBI Taxonomy" id="1033263"/>
    <lineage>
        <taxon>Eukaryota</taxon>
        <taxon>Fungi</taxon>
        <taxon>Dikarya</taxon>
        <taxon>Basidiomycota</taxon>
        <taxon>Agaricomycotina</taxon>
        <taxon>Agaricomycetes</taxon>
        <taxon>Agaricomycetidae</taxon>
        <taxon>Agaricales</taxon>
        <taxon>Marasmiineae</taxon>
        <taxon>Mycenaceae</taxon>
        <taxon>Mycena</taxon>
    </lineage>
</organism>
<feature type="region of interest" description="Disordered" evidence="1">
    <location>
        <begin position="1"/>
        <end position="27"/>
    </location>
</feature>
<name>A0AAD7D351_MYCRO</name>
<accession>A0AAD7D351</accession>
<protein>
    <submittedName>
        <fullName evidence="2">Uncharacterized protein</fullName>
    </submittedName>
</protein>
<keyword evidence="3" id="KW-1185">Reference proteome</keyword>
<dbReference type="Proteomes" id="UP001221757">
    <property type="component" value="Unassembled WGS sequence"/>
</dbReference>
<evidence type="ECO:0000256" key="1">
    <source>
        <dbReference type="SAM" id="MobiDB-lite"/>
    </source>
</evidence>